<dbReference type="SMART" id="SM00060">
    <property type="entry name" value="FN3"/>
    <property type="match status" value="3"/>
</dbReference>
<keyword evidence="3" id="KW-1185">Reference proteome</keyword>
<dbReference type="PROSITE" id="PS50853">
    <property type="entry name" value="FN3"/>
    <property type="match status" value="2"/>
</dbReference>
<feature type="domain" description="Fibronectin type-III" evidence="1">
    <location>
        <begin position="207"/>
        <end position="304"/>
    </location>
</feature>
<sequence length="729" mass="84230">MLVHTGYDYGYWETVHFGDGICSTSVNVISSSNGIVLYWNPVSGADKYSIYRREDWQDWKEDWILVGNTTANVTSFTDYSQLNVWVTYDYQVYVHKGNEISLPSNIVNIRLSAPRSPDFIRGFATAHNETYIYWGYVENAAEYRLRIYLNNNVTVIKTNETFYIHQDLSGNTTIEYKVLALNEFGRSNFTESLYVTTWPKVPQLHDSPILVKTATSPSLPEVIVWWNPLEGVDYYELERSFNPFGGWENVLGNMYYMWVSNIYDTLFHDVDLDYDTTYYYRVRGVNEVSKSDWSNILHATTVDRTLLDPLILEASVIPEYDAVRLYWDGTHKVEGARRTIVERRKIHESNKWTWLSDLSPFYSSFVDTAVEKGGKYEYRIVFRSDSEDLIISTSAFLQIEDPYYPDYDDDYSPSPCEKLDLGSPCNQYGNYSSVFWATEHYLLKAQRFEFQEKGQLPVTMASAINYMIGGDPGDAEYQSIEIEWIEDNENHTERRFYGYFNSFTSNSSNHSWQMFEARTYDRTSEWMEFIDHEISGVIETCYEAENLTLTNDAGDTVTFEGLSMVPFLSEWKNVSSALGCVDAVKVEGLEIYYSKLTEILLHTFDLRNEQIIHVTDDVYDDMLSYIIIMGIEEAMKTFIYCYSIIIEDDLEIEGARNITFSDVECIDVINSTMAIYFNKDHDHNSTGHAHQLASELVKLAEQQYHSGAESLTTSITTILLCLLALFLAV</sequence>
<comment type="caution">
    <text evidence="2">The sequence shown here is derived from an EMBL/GenBank/DDBJ whole genome shotgun (WGS) entry which is preliminary data.</text>
</comment>
<feature type="domain" description="Fibronectin type-III" evidence="1">
    <location>
        <begin position="20"/>
        <end position="115"/>
    </location>
</feature>
<reference evidence="2 3" key="1">
    <citation type="journal article" date="2021" name="Sci. Rep.">
        <title>The genome of the diatom Chaetoceros tenuissimus carries an ancient integrated fragment of an extant virus.</title>
        <authorList>
            <person name="Hongo Y."/>
            <person name="Kimura K."/>
            <person name="Takaki Y."/>
            <person name="Yoshida Y."/>
            <person name="Baba S."/>
            <person name="Kobayashi G."/>
            <person name="Nagasaki K."/>
            <person name="Hano T."/>
            <person name="Tomaru Y."/>
        </authorList>
    </citation>
    <scope>NUCLEOTIDE SEQUENCE [LARGE SCALE GENOMIC DNA]</scope>
    <source>
        <strain evidence="2 3">NIES-3715</strain>
    </source>
</reference>
<dbReference type="InterPro" id="IPR013783">
    <property type="entry name" value="Ig-like_fold"/>
</dbReference>
<organism evidence="2 3">
    <name type="scientific">Chaetoceros tenuissimus</name>
    <dbReference type="NCBI Taxonomy" id="426638"/>
    <lineage>
        <taxon>Eukaryota</taxon>
        <taxon>Sar</taxon>
        <taxon>Stramenopiles</taxon>
        <taxon>Ochrophyta</taxon>
        <taxon>Bacillariophyta</taxon>
        <taxon>Coscinodiscophyceae</taxon>
        <taxon>Chaetocerotophycidae</taxon>
        <taxon>Chaetocerotales</taxon>
        <taxon>Chaetocerotaceae</taxon>
        <taxon>Chaetoceros</taxon>
    </lineage>
</organism>
<accession>A0AAD3D491</accession>
<dbReference type="CDD" id="cd00063">
    <property type="entry name" value="FN3"/>
    <property type="match status" value="2"/>
</dbReference>
<name>A0AAD3D491_9STRA</name>
<protein>
    <recommendedName>
        <fullName evidence="1">Fibronectin type-III domain-containing protein</fullName>
    </recommendedName>
</protein>
<evidence type="ECO:0000313" key="2">
    <source>
        <dbReference type="EMBL" id="GFH57459.1"/>
    </source>
</evidence>
<dbReference type="AlphaFoldDB" id="A0AAD3D491"/>
<dbReference type="Gene3D" id="2.60.40.10">
    <property type="entry name" value="Immunoglobulins"/>
    <property type="match status" value="3"/>
</dbReference>
<gene>
    <name evidence="2" type="ORF">CTEN210_13935</name>
</gene>
<dbReference type="SUPFAM" id="SSF49265">
    <property type="entry name" value="Fibronectin type III"/>
    <property type="match status" value="2"/>
</dbReference>
<proteinExistence type="predicted"/>
<dbReference type="InterPro" id="IPR003961">
    <property type="entry name" value="FN3_dom"/>
</dbReference>
<dbReference type="InterPro" id="IPR036116">
    <property type="entry name" value="FN3_sf"/>
</dbReference>
<evidence type="ECO:0000259" key="1">
    <source>
        <dbReference type="PROSITE" id="PS50853"/>
    </source>
</evidence>
<evidence type="ECO:0000313" key="3">
    <source>
        <dbReference type="Proteomes" id="UP001054902"/>
    </source>
</evidence>
<dbReference type="Proteomes" id="UP001054902">
    <property type="component" value="Unassembled WGS sequence"/>
</dbReference>
<dbReference type="EMBL" id="BLLK01000058">
    <property type="protein sequence ID" value="GFH57459.1"/>
    <property type="molecule type" value="Genomic_DNA"/>
</dbReference>